<evidence type="ECO:0000256" key="1">
    <source>
        <dbReference type="SAM" id="MobiDB-lite"/>
    </source>
</evidence>
<keyword evidence="3" id="KW-1185">Reference proteome</keyword>
<sequence length="77" mass="8122">MDGEGFHDAEGDVGGGADVEDYAFTGTSHDLARMKQGWGTASAGNLYQQAQGNNWQLPILVNETDVLTGGQTATYTL</sequence>
<feature type="non-terminal residue" evidence="2">
    <location>
        <position position="77"/>
    </location>
</feature>
<comment type="caution">
    <text evidence="2">The sequence shown here is derived from an EMBL/GenBank/DDBJ whole genome shotgun (WGS) entry which is preliminary data.</text>
</comment>
<accession>A0A7W2DA72</accession>
<feature type="region of interest" description="Disordered" evidence="1">
    <location>
        <begin position="1"/>
        <end position="20"/>
    </location>
</feature>
<protein>
    <submittedName>
        <fullName evidence="2">Uncharacterized protein</fullName>
    </submittedName>
</protein>
<organism evidence="2 3">
    <name type="scientific">Streptomyces himalayensis subsp. aureolus</name>
    <dbReference type="NCBI Taxonomy" id="2758039"/>
    <lineage>
        <taxon>Bacteria</taxon>
        <taxon>Bacillati</taxon>
        <taxon>Actinomycetota</taxon>
        <taxon>Actinomycetes</taxon>
        <taxon>Kitasatosporales</taxon>
        <taxon>Streptomycetaceae</taxon>
        <taxon>Streptomyces</taxon>
        <taxon>Streptomyces himalayensis</taxon>
    </lineage>
</organism>
<evidence type="ECO:0000313" key="2">
    <source>
        <dbReference type="EMBL" id="MBA4867413.1"/>
    </source>
</evidence>
<name>A0A7W2DA72_9ACTN</name>
<dbReference type="Proteomes" id="UP000586976">
    <property type="component" value="Unassembled WGS sequence"/>
</dbReference>
<dbReference type="AlphaFoldDB" id="A0A7W2DA72"/>
<dbReference type="RefSeq" id="WP_181868722.1">
    <property type="nucleotide sequence ID" value="NZ_JACEQY010000202.1"/>
</dbReference>
<gene>
    <name evidence="2" type="ORF">H1V43_40390</name>
</gene>
<dbReference type="EMBL" id="JACEQY010000202">
    <property type="protein sequence ID" value="MBA4867413.1"/>
    <property type="molecule type" value="Genomic_DNA"/>
</dbReference>
<proteinExistence type="predicted"/>
<feature type="compositionally biased region" description="Basic and acidic residues" evidence="1">
    <location>
        <begin position="1"/>
        <end position="10"/>
    </location>
</feature>
<reference evidence="2 3" key="1">
    <citation type="submission" date="2020-07" db="EMBL/GenBank/DDBJ databases">
        <title>Streptomyces isolated from Indian soil.</title>
        <authorList>
            <person name="Mandal S."/>
            <person name="Maiti P.K."/>
        </authorList>
    </citation>
    <scope>NUCLEOTIDE SEQUENCE [LARGE SCALE GENOMIC DNA]</scope>
    <source>
        <strain evidence="2 3">PSKA54</strain>
    </source>
</reference>
<evidence type="ECO:0000313" key="3">
    <source>
        <dbReference type="Proteomes" id="UP000586976"/>
    </source>
</evidence>